<keyword evidence="2" id="KW-1185">Reference proteome</keyword>
<dbReference type="Proteomes" id="UP001500635">
    <property type="component" value="Unassembled WGS sequence"/>
</dbReference>
<evidence type="ECO:0000313" key="2">
    <source>
        <dbReference type="Proteomes" id="UP001500635"/>
    </source>
</evidence>
<dbReference type="EMBL" id="BAABFR010000008">
    <property type="protein sequence ID" value="GAA4385922.1"/>
    <property type="molecule type" value="Genomic_DNA"/>
</dbReference>
<reference evidence="2" key="1">
    <citation type="journal article" date="2019" name="Int. J. Syst. Evol. Microbiol.">
        <title>The Global Catalogue of Microorganisms (GCM) 10K type strain sequencing project: providing services to taxonomists for standard genome sequencing and annotation.</title>
        <authorList>
            <consortium name="The Broad Institute Genomics Platform"/>
            <consortium name="The Broad Institute Genome Sequencing Center for Infectious Disease"/>
            <person name="Wu L."/>
            <person name="Ma J."/>
        </authorList>
    </citation>
    <scope>NUCLEOTIDE SEQUENCE [LARGE SCALE GENOMIC DNA]</scope>
    <source>
        <strain evidence="2">JCM 17688</strain>
    </source>
</reference>
<organism evidence="1 2">
    <name type="scientific">Tsukamurella soli</name>
    <dbReference type="NCBI Taxonomy" id="644556"/>
    <lineage>
        <taxon>Bacteria</taxon>
        <taxon>Bacillati</taxon>
        <taxon>Actinomycetota</taxon>
        <taxon>Actinomycetes</taxon>
        <taxon>Mycobacteriales</taxon>
        <taxon>Tsukamurellaceae</taxon>
        <taxon>Tsukamurella</taxon>
    </lineage>
</organism>
<name>A0ABP8J6L6_9ACTN</name>
<protein>
    <submittedName>
        <fullName evidence="1">Uncharacterized protein</fullName>
    </submittedName>
</protein>
<sequence length="102" mass="11146">MVIPAPVGEPERRWHPDMQFAAETPYGIVQAYTAGEIDHAEMVEQLVHFPYAAAAPCDPGDGLSRLDPPGAFGEVLRAYREKLIDRRTYGEVVTRHAAAAVG</sequence>
<gene>
    <name evidence="1" type="ORF">GCM10023147_08360</name>
</gene>
<accession>A0ABP8J6L6</accession>
<proteinExistence type="predicted"/>
<comment type="caution">
    <text evidence="1">The sequence shown here is derived from an EMBL/GenBank/DDBJ whole genome shotgun (WGS) entry which is preliminary data.</text>
</comment>
<evidence type="ECO:0000313" key="1">
    <source>
        <dbReference type="EMBL" id="GAA4385922.1"/>
    </source>
</evidence>